<feature type="transmembrane region" description="Helical" evidence="6">
    <location>
        <begin position="130"/>
        <end position="151"/>
    </location>
</feature>
<feature type="transmembrane region" description="Helical" evidence="6">
    <location>
        <begin position="16"/>
        <end position="37"/>
    </location>
</feature>
<dbReference type="Proteomes" id="UP001596516">
    <property type="component" value="Unassembled WGS sequence"/>
</dbReference>
<keyword evidence="3 6" id="KW-0812">Transmembrane</keyword>
<accession>A0ABW2UML6</accession>
<evidence type="ECO:0000256" key="2">
    <source>
        <dbReference type="ARBA" id="ARBA00022475"/>
    </source>
</evidence>
<comment type="caution">
    <text evidence="7">The sequence shown here is derived from an EMBL/GenBank/DDBJ whole genome shotgun (WGS) entry which is preliminary data.</text>
</comment>
<evidence type="ECO:0000313" key="8">
    <source>
        <dbReference type="Proteomes" id="UP001596516"/>
    </source>
</evidence>
<keyword evidence="4 6" id="KW-1133">Transmembrane helix</keyword>
<feature type="transmembrane region" description="Helical" evidence="6">
    <location>
        <begin position="163"/>
        <end position="183"/>
    </location>
</feature>
<reference evidence="8" key="1">
    <citation type="journal article" date="2019" name="Int. J. Syst. Evol. Microbiol.">
        <title>The Global Catalogue of Microorganisms (GCM) 10K type strain sequencing project: providing services to taxonomists for standard genome sequencing and annotation.</title>
        <authorList>
            <consortium name="The Broad Institute Genomics Platform"/>
            <consortium name="The Broad Institute Genome Sequencing Center for Infectious Disease"/>
            <person name="Wu L."/>
            <person name="Ma J."/>
        </authorList>
    </citation>
    <scope>NUCLEOTIDE SEQUENCE [LARGE SCALE GENOMIC DNA]</scope>
    <source>
        <strain evidence="8">CGMCC 1.12750</strain>
    </source>
</reference>
<gene>
    <name evidence="7" type="ORF">ACFQXB_11475</name>
</gene>
<feature type="transmembrane region" description="Helical" evidence="6">
    <location>
        <begin position="237"/>
        <end position="259"/>
    </location>
</feature>
<evidence type="ECO:0000256" key="1">
    <source>
        <dbReference type="ARBA" id="ARBA00004651"/>
    </source>
</evidence>
<dbReference type="InterPro" id="IPR019108">
    <property type="entry name" value="Caa3_assmbl_CtaG-rel"/>
</dbReference>
<organism evidence="7 8">
    <name type="scientific">Plastorhodobacter daqingensis</name>
    <dbReference type="NCBI Taxonomy" id="1387281"/>
    <lineage>
        <taxon>Bacteria</taxon>
        <taxon>Pseudomonadati</taxon>
        <taxon>Pseudomonadota</taxon>
        <taxon>Alphaproteobacteria</taxon>
        <taxon>Rhodobacterales</taxon>
        <taxon>Paracoccaceae</taxon>
        <taxon>Plastorhodobacter</taxon>
    </lineage>
</organism>
<evidence type="ECO:0000256" key="6">
    <source>
        <dbReference type="SAM" id="Phobius"/>
    </source>
</evidence>
<keyword evidence="5 6" id="KW-0472">Membrane</keyword>
<dbReference type="EMBL" id="JBHTFQ010000005">
    <property type="protein sequence ID" value="MFC7704815.1"/>
    <property type="molecule type" value="Genomic_DNA"/>
</dbReference>
<evidence type="ECO:0000256" key="4">
    <source>
        <dbReference type="ARBA" id="ARBA00022989"/>
    </source>
</evidence>
<evidence type="ECO:0000313" key="7">
    <source>
        <dbReference type="EMBL" id="MFC7704815.1"/>
    </source>
</evidence>
<dbReference type="Pfam" id="PF09678">
    <property type="entry name" value="Caa3_CtaG"/>
    <property type="match status" value="1"/>
</dbReference>
<sequence>MAEPGHGAMHGGHHHAVWGADTLLLTILPALALLLYLWAARRPGPHRSWNPWRSASFALGIALVVAAVAPPVAAWAHADLRGHMVQHLALGMFAPLGLVFGAPVTLALRTLPARTAAALMRLLRSVPIRFVTYPATAACLNLLPMAALYLTPLYAASLQNGALHLWLHVHFLVAGCLFAWAIAGPDPAPHRPGPALRLAVLICHAAGHAILGKLMYGYHFPRGTGATAAEIEAAAQWMYYGGDIAELLLAIALFHGWFAARDRAFRRDRCLAEAPS</sequence>
<comment type="subcellular location">
    <subcellularLocation>
        <location evidence="1">Cell membrane</location>
        <topology evidence="1">Multi-pass membrane protein</topology>
    </subcellularLocation>
</comment>
<evidence type="ECO:0000256" key="5">
    <source>
        <dbReference type="ARBA" id="ARBA00023136"/>
    </source>
</evidence>
<name>A0ABW2UML6_9RHOB</name>
<keyword evidence="2" id="KW-1003">Cell membrane</keyword>
<keyword evidence="8" id="KW-1185">Reference proteome</keyword>
<feature type="transmembrane region" description="Helical" evidence="6">
    <location>
        <begin position="88"/>
        <end position="109"/>
    </location>
</feature>
<dbReference type="RefSeq" id="WP_377403543.1">
    <property type="nucleotide sequence ID" value="NZ_JBHTFQ010000005.1"/>
</dbReference>
<evidence type="ECO:0000256" key="3">
    <source>
        <dbReference type="ARBA" id="ARBA00022692"/>
    </source>
</evidence>
<feature type="transmembrane region" description="Helical" evidence="6">
    <location>
        <begin position="57"/>
        <end position="76"/>
    </location>
</feature>
<protein>
    <submittedName>
        <fullName evidence="7">Cytochrome c oxidase assembly protein</fullName>
    </submittedName>
</protein>
<proteinExistence type="predicted"/>
<feature type="transmembrane region" description="Helical" evidence="6">
    <location>
        <begin position="195"/>
        <end position="217"/>
    </location>
</feature>